<dbReference type="NCBIfam" id="TIGR01484">
    <property type="entry name" value="HAD-SF-IIB"/>
    <property type="match status" value="1"/>
</dbReference>
<dbReference type="CDD" id="cd07518">
    <property type="entry name" value="HAD_YbiV-Like"/>
    <property type="match status" value="1"/>
</dbReference>
<gene>
    <name evidence="1" type="ORF">STRIC_2409</name>
</gene>
<proteinExistence type="predicted"/>
<dbReference type="InterPro" id="IPR023214">
    <property type="entry name" value="HAD_sf"/>
</dbReference>
<dbReference type="PANTHER" id="PTHR10000:SF53">
    <property type="entry name" value="5-AMINO-6-(5-PHOSPHO-D-RIBITYLAMINO)URACIL PHOSPHATASE YBJI-RELATED"/>
    <property type="match status" value="1"/>
</dbReference>
<evidence type="ECO:0000313" key="1">
    <source>
        <dbReference type="EMBL" id="EHI69977.1"/>
    </source>
</evidence>
<reference evidence="1 2" key="1">
    <citation type="journal article" date="2014" name="Int. J. Syst. Evol. Microbiol.">
        <title>Phylogenomics and the dynamic genome evolution of the genus Streptococcus.</title>
        <authorList>
            <consortium name="The Broad Institute Genome Sequencing Platform"/>
            <person name="Richards V.P."/>
            <person name="Palmer S.R."/>
            <person name="Pavinski Bitar P.D."/>
            <person name="Qin X."/>
            <person name="Weinstock G.M."/>
            <person name="Highlander S.K."/>
            <person name="Town C.D."/>
            <person name="Burne R.A."/>
            <person name="Stanhope M.J."/>
        </authorList>
    </citation>
    <scope>NUCLEOTIDE SEQUENCE [LARGE SCALE GENOMIC DNA]</scope>
    <source>
        <strain evidence="1 2">707-05</strain>
    </source>
</reference>
<dbReference type="NCBIfam" id="TIGR00099">
    <property type="entry name" value="Cof-subfamily"/>
    <property type="match status" value="1"/>
</dbReference>
<dbReference type="SUPFAM" id="SSF56784">
    <property type="entry name" value="HAD-like"/>
    <property type="match status" value="1"/>
</dbReference>
<dbReference type="Proteomes" id="UP000003330">
    <property type="component" value="Unassembled WGS sequence"/>
</dbReference>
<dbReference type="InterPro" id="IPR000150">
    <property type="entry name" value="Cof"/>
</dbReference>
<dbReference type="Gene3D" id="3.40.50.1000">
    <property type="entry name" value="HAD superfamily/HAD-like"/>
    <property type="match status" value="1"/>
</dbReference>
<dbReference type="eggNOG" id="COG0561">
    <property type="taxonomic scope" value="Bacteria"/>
</dbReference>
<name>G5K201_9STRE</name>
<evidence type="ECO:0000313" key="2">
    <source>
        <dbReference type="Proteomes" id="UP000003330"/>
    </source>
</evidence>
<dbReference type="InterPro" id="IPR036412">
    <property type="entry name" value="HAD-like_sf"/>
</dbReference>
<sequence length="267" mass="29257">MKTRLIATDMDGTFLAEDGSYQKERLAKLLPKLAEKGVIFTVSSGRSSLAIDQLFEPFLDQIAVVGENGSLVHYQNDILFADCMTAAQYHEVAETIRENPYYNGDGMLFSGQKAAYIIKGASPEYIENMSYYYQNVTVVNSLDDIVDDTIFKVTTTFTGETVLDGCDWLNQSLSYASAVTTGFDSIDIILKEVNKGFGMAHLCQKLGILPEETIAFGDNFNDLQMLGYAGRAIATANARPEVKAVCDQVIGHCNDGAVLSYLEGLVE</sequence>
<dbReference type="Pfam" id="PF08282">
    <property type="entry name" value="Hydrolase_3"/>
    <property type="match status" value="1"/>
</dbReference>
<dbReference type="EMBL" id="AEUX02000005">
    <property type="protein sequence ID" value="EHI69977.1"/>
    <property type="molecule type" value="Genomic_DNA"/>
</dbReference>
<dbReference type="GO" id="GO:0016791">
    <property type="term" value="F:phosphatase activity"/>
    <property type="evidence" value="ECO:0007669"/>
    <property type="project" value="UniProtKB-ARBA"/>
</dbReference>
<comment type="caution">
    <text evidence="1">The sequence shown here is derived from an EMBL/GenBank/DDBJ whole genome shotgun (WGS) entry which is preliminary data.</text>
</comment>
<dbReference type="STRING" id="764299.STRIC_2409"/>
<protein>
    <submittedName>
        <fullName evidence="1">Cof-like hydrolase</fullName>
    </submittedName>
</protein>
<dbReference type="InterPro" id="IPR006379">
    <property type="entry name" value="HAD-SF_hydro_IIB"/>
</dbReference>
<accession>G5K201</accession>
<keyword evidence="2" id="KW-1185">Reference proteome</keyword>
<dbReference type="AlphaFoldDB" id="G5K201"/>
<dbReference type="GO" id="GO:0000287">
    <property type="term" value="F:magnesium ion binding"/>
    <property type="evidence" value="ECO:0007669"/>
    <property type="project" value="TreeGrafter"/>
</dbReference>
<dbReference type="GO" id="GO:0005829">
    <property type="term" value="C:cytosol"/>
    <property type="evidence" value="ECO:0007669"/>
    <property type="project" value="TreeGrafter"/>
</dbReference>
<dbReference type="Gene3D" id="3.30.1240.10">
    <property type="match status" value="1"/>
</dbReference>
<dbReference type="PANTHER" id="PTHR10000">
    <property type="entry name" value="PHOSPHOSERINE PHOSPHATASE"/>
    <property type="match status" value="1"/>
</dbReference>
<organism evidence="1 2">
    <name type="scientific">Streptococcus ictaluri 707-05</name>
    <dbReference type="NCBI Taxonomy" id="764299"/>
    <lineage>
        <taxon>Bacteria</taxon>
        <taxon>Bacillati</taxon>
        <taxon>Bacillota</taxon>
        <taxon>Bacilli</taxon>
        <taxon>Lactobacillales</taxon>
        <taxon>Streptococcaceae</taxon>
        <taxon>Streptococcus</taxon>
    </lineage>
</organism>
<dbReference type="RefSeq" id="WP_008088082.1">
    <property type="nucleotide sequence ID" value="NZ_AEUX02000005.1"/>
</dbReference>